<reference evidence="3" key="1">
    <citation type="submission" date="2017-08" db="EMBL/GenBank/DDBJ databases">
        <authorList>
            <person name="Alvarez-Ponce D."/>
            <person name="Weitzman C.L."/>
            <person name="Tillett R.L."/>
            <person name="Sandmeier F.C."/>
            <person name="Tracy C.R."/>
        </authorList>
    </citation>
    <scope>NUCLEOTIDE SEQUENCE [LARGE SCALE GENOMIC DNA]</scope>
    <source>
        <strain evidence="3">723</strain>
    </source>
</reference>
<feature type="transmembrane region" description="Helical" evidence="1">
    <location>
        <begin position="28"/>
        <end position="51"/>
    </location>
</feature>
<accession>A0A269TIH9</accession>
<proteinExistence type="predicted"/>
<dbReference type="EMBL" id="NQNY01000010">
    <property type="protein sequence ID" value="PAK21211.1"/>
    <property type="molecule type" value="Genomic_DNA"/>
</dbReference>
<dbReference type="Proteomes" id="UP000216943">
    <property type="component" value="Unassembled WGS sequence"/>
</dbReference>
<evidence type="ECO:0000256" key="1">
    <source>
        <dbReference type="SAM" id="Phobius"/>
    </source>
</evidence>
<keyword evidence="1" id="KW-1133">Transmembrane helix</keyword>
<keyword evidence="1" id="KW-0472">Membrane</keyword>
<name>A0A269TIH9_9BACT</name>
<dbReference type="NCBIfam" id="NF045833">
    <property type="entry name" value="P80_membrane"/>
    <property type="match status" value="1"/>
</dbReference>
<evidence type="ECO:0000313" key="2">
    <source>
        <dbReference type="EMBL" id="PAK21211.1"/>
    </source>
</evidence>
<sequence>MAKNNLSKLNFKNLFKSKKKDESRKRTIKTWSILGGVGVAVAIGIGVPVGIVNNTVTQIPALNGSNPGITINLPGDNKKVVNINDLINRSLTSATVNQQTYTKYNQALAEVAYQEEYVMSLTFSKALATSSLASTAAPTGFTELNSLETIKTNQRQVINEQKANTQQQFGFNNWLTQWNNLLATDEKYGKTGSEEGAFNYLVLKAIEADANRRFNAQVLNVFSETFLNATVTSDVTYEGDIPSLGIKKGDVYLTSGSKIFQNYYATTTGDKLQNYIVNPNGTQGTRTTRIFSTNSFLNFLPESVVTANNVPTAATLVDRYLQEYSELYTVSSFNIDIKAPENLTGNWTVSKETFKKLINYAIRNSNPVTFLSNDGVLKYGGATVFANSTISEAEKTQVATDNFWFNTRSSNTSKTNHGFLSFGTIADLYNAVNPAPAASTNPATPAPAATTDAILLLALLRINASTAQAPANNLINTNVTVSTTDNSAWNPITKLFTAIQGHSTFTSLFSTETVTADNAVQLNQEMNDKIDNIPTNDFQNAINAVMNQAFSVSERYNESLTNDADQKATQNARKIQYYDATNNLYIVLDSTGLRVVKSNSVKTKSEFNNYLINDLYANLLSNESQRFSFGAITKLQSLNSEYINNSYYVGLLEPQVNANDGQLLSALRTQLGVTDGSSIVNDYAKYQQYVRVNAVSNQITSSRTVIDAATNALNTAISKGTYVDFLYNSSFPSVVEITRNWNTQIFRQLSSQLGARAIQEGTN</sequence>
<keyword evidence="1" id="KW-0812">Transmembrane</keyword>
<protein>
    <recommendedName>
        <fullName evidence="4">Membrane protein P80</fullName>
    </recommendedName>
</protein>
<dbReference type="RefSeq" id="WP_095334938.1">
    <property type="nucleotide sequence ID" value="NZ_NQNY01000010.1"/>
</dbReference>
<evidence type="ECO:0000313" key="3">
    <source>
        <dbReference type="Proteomes" id="UP000216943"/>
    </source>
</evidence>
<evidence type="ECO:0008006" key="4">
    <source>
        <dbReference type="Google" id="ProtNLM"/>
    </source>
</evidence>
<dbReference type="OrthoDB" id="393362at2"/>
<dbReference type="AlphaFoldDB" id="A0A269TIH9"/>
<gene>
    <name evidence="2" type="ORF">CJJ23_03300</name>
</gene>
<organism evidence="2 3">
    <name type="scientific">Mycoplasmopsis agassizii</name>
    <dbReference type="NCBI Taxonomy" id="33922"/>
    <lineage>
        <taxon>Bacteria</taxon>
        <taxon>Bacillati</taxon>
        <taxon>Mycoplasmatota</taxon>
        <taxon>Mycoplasmoidales</taxon>
        <taxon>Metamycoplasmataceae</taxon>
        <taxon>Mycoplasmopsis</taxon>
    </lineage>
</organism>
<comment type="caution">
    <text evidence="2">The sequence shown here is derived from an EMBL/GenBank/DDBJ whole genome shotgun (WGS) entry which is preliminary data.</text>
</comment>